<accession>A0A645IZG7</accession>
<reference evidence="1" key="1">
    <citation type="submission" date="2019-08" db="EMBL/GenBank/DDBJ databases">
        <authorList>
            <person name="Kucharzyk K."/>
            <person name="Murdoch R.W."/>
            <person name="Higgins S."/>
            <person name="Loffler F."/>
        </authorList>
    </citation>
    <scope>NUCLEOTIDE SEQUENCE</scope>
</reference>
<comment type="caution">
    <text evidence="1">The sequence shown here is derived from an EMBL/GenBank/DDBJ whole genome shotgun (WGS) entry which is preliminary data.</text>
</comment>
<proteinExistence type="predicted"/>
<name>A0A645IZG7_9ZZZZ</name>
<evidence type="ECO:0000313" key="1">
    <source>
        <dbReference type="EMBL" id="MPN56300.1"/>
    </source>
</evidence>
<sequence length="60" mass="6330">MASIALSLVIVTSTLIVDENPLASPLNVPPLNSDFAHPVIMPIANNAVSKILVIFFIISS</sequence>
<dbReference type="AlphaFoldDB" id="A0A645IZG7"/>
<gene>
    <name evidence="1" type="ORF">SDC9_203986</name>
</gene>
<dbReference type="EMBL" id="VSSQ01126489">
    <property type="protein sequence ID" value="MPN56300.1"/>
    <property type="molecule type" value="Genomic_DNA"/>
</dbReference>
<organism evidence="1">
    <name type="scientific">bioreactor metagenome</name>
    <dbReference type="NCBI Taxonomy" id="1076179"/>
    <lineage>
        <taxon>unclassified sequences</taxon>
        <taxon>metagenomes</taxon>
        <taxon>ecological metagenomes</taxon>
    </lineage>
</organism>
<protein>
    <submittedName>
        <fullName evidence="1">Uncharacterized protein</fullName>
    </submittedName>
</protein>